<feature type="binding site" evidence="6">
    <location>
        <position position="178"/>
    </location>
    <ligand>
        <name>NAD(+)</name>
        <dbReference type="ChEBI" id="CHEBI:57540"/>
    </ligand>
</feature>
<evidence type="ECO:0000256" key="3">
    <source>
        <dbReference type="ARBA" id="ARBA00022857"/>
    </source>
</evidence>
<comment type="caution">
    <text evidence="6">Lacks conserved residue(s) required for the propagation of feature annotation.</text>
</comment>
<proteinExistence type="inferred from homology"/>
<dbReference type="InterPro" id="IPR016064">
    <property type="entry name" value="NAD/diacylglycerol_kinase_sf"/>
</dbReference>
<dbReference type="OrthoDB" id="9774737at2"/>
<evidence type="ECO:0000256" key="2">
    <source>
        <dbReference type="ARBA" id="ARBA00022777"/>
    </source>
</evidence>
<feature type="active site" description="Proton acceptor" evidence="6">
    <location>
        <position position="73"/>
    </location>
</feature>
<comment type="catalytic activity">
    <reaction evidence="5 6">
        <text>NAD(+) + ATP = ADP + NADP(+) + H(+)</text>
        <dbReference type="Rhea" id="RHEA:18629"/>
        <dbReference type="ChEBI" id="CHEBI:15378"/>
        <dbReference type="ChEBI" id="CHEBI:30616"/>
        <dbReference type="ChEBI" id="CHEBI:57540"/>
        <dbReference type="ChEBI" id="CHEBI:58349"/>
        <dbReference type="ChEBI" id="CHEBI:456216"/>
        <dbReference type="EC" id="2.7.1.23"/>
    </reaction>
</comment>
<dbReference type="Pfam" id="PF01513">
    <property type="entry name" value="NAD_kinase"/>
    <property type="match status" value="1"/>
</dbReference>
<reference evidence="7 8" key="1">
    <citation type="submission" date="2016-10" db="EMBL/GenBank/DDBJ databases">
        <authorList>
            <person name="de Groot N.N."/>
        </authorList>
    </citation>
    <scope>NUCLEOTIDE SEQUENCE [LARGE SCALE GENOMIC DNA]</scope>
    <source>
        <strain evidence="7 8">DSM 16981</strain>
    </source>
</reference>
<feature type="binding site" evidence="6">
    <location>
        <position position="159"/>
    </location>
    <ligand>
        <name>NAD(+)</name>
        <dbReference type="ChEBI" id="CHEBI:57540"/>
    </ligand>
</feature>
<dbReference type="GO" id="GO:0005737">
    <property type="term" value="C:cytoplasm"/>
    <property type="evidence" value="ECO:0007669"/>
    <property type="project" value="UniProtKB-SubCell"/>
</dbReference>
<protein>
    <recommendedName>
        <fullName evidence="6">NAD kinase</fullName>
        <ecNumber evidence="6">2.7.1.23</ecNumber>
    </recommendedName>
    <alternativeName>
        <fullName evidence="6">ATP-dependent NAD kinase</fullName>
    </alternativeName>
</protein>
<dbReference type="AlphaFoldDB" id="A0A1G9T0S1"/>
<dbReference type="PANTHER" id="PTHR20275:SF0">
    <property type="entry name" value="NAD KINASE"/>
    <property type="match status" value="1"/>
</dbReference>
<feature type="binding site" evidence="6">
    <location>
        <begin position="73"/>
        <end position="74"/>
    </location>
    <ligand>
        <name>NAD(+)</name>
        <dbReference type="ChEBI" id="CHEBI:57540"/>
    </ligand>
</feature>
<feature type="binding site" evidence="6">
    <location>
        <position position="78"/>
    </location>
    <ligand>
        <name>NAD(+)</name>
        <dbReference type="ChEBI" id="CHEBI:57540"/>
    </ligand>
</feature>
<dbReference type="GO" id="GO:0051287">
    <property type="term" value="F:NAD binding"/>
    <property type="evidence" value="ECO:0007669"/>
    <property type="project" value="UniProtKB-ARBA"/>
</dbReference>
<dbReference type="RefSeq" id="WP_091648409.1">
    <property type="nucleotide sequence ID" value="NZ_FNHQ01000006.1"/>
</dbReference>
<dbReference type="Gene3D" id="3.40.50.10330">
    <property type="entry name" value="Probable inorganic polyphosphate/atp-NAD kinase, domain 1"/>
    <property type="match status" value="1"/>
</dbReference>
<dbReference type="GO" id="GO:0005524">
    <property type="term" value="F:ATP binding"/>
    <property type="evidence" value="ECO:0007669"/>
    <property type="project" value="UniProtKB-KW"/>
</dbReference>
<name>A0A1G9T0S1_9FIRM</name>
<evidence type="ECO:0000256" key="5">
    <source>
        <dbReference type="ARBA" id="ARBA00047925"/>
    </source>
</evidence>
<keyword evidence="1 6" id="KW-0808">Transferase</keyword>
<comment type="subcellular location">
    <subcellularLocation>
        <location evidence="6">Cytoplasm</location>
    </subcellularLocation>
</comment>
<sequence>MRIGIFPNLVKEESAPLVHELMELCLQYQVDFYLPEDVRNGKQSIFKEIPEAHLKPRGIIFNSIDVAMVLGGDGTILKLSREFAGRGVPICGVNIGSLGFLYEVETESLENRLKDILEGRFFIEERMMLQADLCLEDGSVQIMPEALNDIVVGHGNVGKLIRLDMYINHDFIQQYPCDGIIISTPTGSTGYTFSSGGPIVAPSAPCLMVTPICPHLLLKVPLILSDTDRVSFTAANNRNSIRISVDGMVDLEFTKDMTLHIRKSDRTLKLMRFNKNYFYKNLFTKLMGTK</sequence>
<feature type="binding site" evidence="6">
    <location>
        <begin position="148"/>
        <end position="149"/>
    </location>
    <ligand>
        <name>NAD(+)</name>
        <dbReference type="ChEBI" id="CHEBI:57540"/>
    </ligand>
</feature>
<dbReference type="InterPro" id="IPR017438">
    <property type="entry name" value="ATP-NAD_kinase_N"/>
</dbReference>
<comment type="cofactor">
    <cofactor evidence="6">
        <name>a divalent metal cation</name>
        <dbReference type="ChEBI" id="CHEBI:60240"/>
    </cofactor>
</comment>
<dbReference type="PANTHER" id="PTHR20275">
    <property type="entry name" value="NAD KINASE"/>
    <property type="match status" value="1"/>
</dbReference>
<evidence type="ECO:0000313" key="8">
    <source>
        <dbReference type="Proteomes" id="UP000199309"/>
    </source>
</evidence>
<dbReference type="InterPro" id="IPR017437">
    <property type="entry name" value="ATP-NAD_kinase_PpnK-typ_C"/>
</dbReference>
<dbReference type="STRING" id="349095.SAMN05660299_00835"/>
<dbReference type="EC" id="2.7.1.23" evidence="6"/>
<evidence type="ECO:0000256" key="4">
    <source>
        <dbReference type="ARBA" id="ARBA00023027"/>
    </source>
</evidence>
<dbReference type="SUPFAM" id="SSF111331">
    <property type="entry name" value="NAD kinase/diacylglycerol kinase-like"/>
    <property type="match status" value="1"/>
</dbReference>
<feature type="binding site" evidence="6">
    <location>
        <begin position="189"/>
        <end position="194"/>
    </location>
    <ligand>
        <name>NAD(+)</name>
        <dbReference type="ChEBI" id="CHEBI:57540"/>
    </ligand>
</feature>
<keyword evidence="4 6" id="KW-0520">NAD</keyword>
<keyword evidence="8" id="KW-1185">Reference proteome</keyword>
<dbReference type="GO" id="GO:0003951">
    <property type="term" value="F:NAD+ kinase activity"/>
    <property type="evidence" value="ECO:0007669"/>
    <property type="project" value="UniProtKB-UniRule"/>
</dbReference>
<dbReference type="GO" id="GO:0006741">
    <property type="term" value="P:NADP+ biosynthetic process"/>
    <property type="evidence" value="ECO:0007669"/>
    <property type="project" value="UniProtKB-UniRule"/>
</dbReference>
<gene>
    <name evidence="6" type="primary">nadK</name>
    <name evidence="7" type="ORF">SAMN05660299_00835</name>
</gene>
<dbReference type="InterPro" id="IPR002504">
    <property type="entry name" value="NADK"/>
</dbReference>
<dbReference type="GO" id="GO:0019674">
    <property type="term" value="P:NAD+ metabolic process"/>
    <property type="evidence" value="ECO:0007669"/>
    <property type="project" value="InterPro"/>
</dbReference>
<comment type="function">
    <text evidence="6">Involved in the regulation of the intracellular balance of NAD and NADP, and is a key enzyme in the biosynthesis of NADP. Catalyzes specifically the phosphorylation on 2'-hydroxyl of the adenosine moiety of NAD to yield NADP.</text>
</comment>
<evidence type="ECO:0000313" key="7">
    <source>
        <dbReference type="EMBL" id="SDM41207.1"/>
    </source>
</evidence>
<dbReference type="GO" id="GO:0046872">
    <property type="term" value="F:metal ion binding"/>
    <property type="evidence" value="ECO:0007669"/>
    <property type="project" value="UniProtKB-UniRule"/>
</dbReference>
<dbReference type="HAMAP" id="MF_00361">
    <property type="entry name" value="NAD_kinase"/>
    <property type="match status" value="1"/>
</dbReference>
<keyword evidence="3 6" id="KW-0521">NADP</keyword>
<dbReference type="Proteomes" id="UP000199309">
    <property type="component" value="Unassembled WGS sequence"/>
</dbReference>
<organism evidence="7 8">
    <name type="scientific">Megasphaera paucivorans</name>
    <dbReference type="NCBI Taxonomy" id="349095"/>
    <lineage>
        <taxon>Bacteria</taxon>
        <taxon>Bacillati</taxon>
        <taxon>Bacillota</taxon>
        <taxon>Negativicutes</taxon>
        <taxon>Veillonellales</taxon>
        <taxon>Veillonellaceae</taxon>
        <taxon>Megasphaera</taxon>
    </lineage>
</organism>
<evidence type="ECO:0000256" key="6">
    <source>
        <dbReference type="HAMAP-Rule" id="MF_00361"/>
    </source>
</evidence>
<keyword evidence="6" id="KW-0963">Cytoplasm</keyword>
<comment type="similarity">
    <text evidence="6">Belongs to the NAD kinase family.</text>
</comment>
<dbReference type="Gene3D" id="2.60.200.30">
    <property type="entry name" value="Probable inorganic polyphosphate/atp-NAD kinase, domain 2"/>
    <property type="match status" value="1"/>
</dbReference>
<dbReference type="Pfam" id="PF20143">
    <property type="entry name" value="NAD_kinase_C"/>
    <property type="match status" value="1"/>
</dbReference>
<accession>A0A1G9T0S1</accession>
<keyword evidence="2 6" id="KW-0418">Kinase</keyword>
<keyword evidence="6" id="KW-0547">Nucleotide-binding</keyword>
<keyword evidence="6" id="KW-0067">ATP-binding</keyword>
<dbReference type="EMBL" id="FNHQ01000006">
    <property type="protein sequence ID" value="SDM41207.1"/>
    <property type="molecule type" value="Genomic_DNA"/>
</dbReference>
<evidence type="ECO:0000256" key="1">
    <source>
        <dbReference type="ARBA" id="ARBA00022679"/>
    </source>
</evidence>